<evidence type="ECO:0000313" key="1">
    <source>
        <dbReference type="EMBL" id="TLF39623.1"/>
    </source>
</evidence>
<proteinExistence type="predicted"/>
<dbReference type="EMBL" id="VBWO01000005">
    <property type="protein sequence ID" value="TLF39623.1"/>
    <property type="molecule type" value="Genomic_DNA"/>
</dbReference>
<dbReference type="Proteomes" id="UP000309885">
    <property type="component" value="Unassembled WGS sequence"/>
</dbReference>
<gene>
    <name evidence="1" type="ORF">FEI15_06610</name>
</gene>
<sequence>MIPIRLLPIRCSLCESIGAVFRIAVGRKKQTTCAGLAAFLLPVCVDLKKPYVVHNFVKIATYNNDCKQGELELPTRRIKLWIMEVITFKRHHKISNRNGGRRSRRIAAGN</sequence>
<comment type="caution">
    <text evidence="1">The sequence shown here is derived from an EMBL/GenBank/DDBJ whole genome shotgun (WGS) entry which is preliminary data.</text>
</comment>
<reference evidence="1 2" key="1">
    <citation type="submission" date="2019-05" db="EMBL/GenBank/DDBJ databases">
        <title>Genome-based reclassification of Lactobacillus casei as Lactobacillus casei subsp. casei. subsp.nov., description of Lactobacillus casei subsp. zeae subsp. nov., and emended description of Lactobacillus casei.</title>
        <authorList>
            <person name="Huang C.-H."/>
        </authorList>
    </citation>
    <scope>NUCLEOTIDE SEQUENCE [LARGE SCALE GENOMIC DNA]</scope>
    <source>
        <strain evidence="1 2">CRBIP24.44</strain>
    </source>
</reference>
<accession>A0A5R8LR23</accession>
<dbReference type="AlphaFoldDB" id="A0A5R8LR23"/>
<evidence type="ECO:0000313" key="2">
    <source>
        <dbReference type="Proteomes" id="UP000309885"/>
    </source>
</evidence>
<name>A0A5R8LR23_LACZE</name>
<organism evidence="1 2">
    <name type="scientific">Lacticaseibacillus zeae</name>
    <name type="common">Lactobacillus zeae</name>
    <dbReference type="NCBI Taxonomy" id="57037"/>
    <lineage>
        <taxon>Bacteria</taxon>
        <taxon>Bacillati</taxon>
        <taxon>Bacillota</taxon>
        <taxon>Bacilli</taxon>
        <taxon>Lactobacillales</taxon>
        <taxon>Lactobacillaceae</taxon>
        <taxon>Lacticaseibacillus</taxon>
    </lineage>
</organism>
<protein>
    <submittedName>
        <fullName evidence="1">Uncharacterized protein</fullName>
    </submittedName>
</protein>